<dbReference type="Gene3D" id="3.40.50.2000">
    <property type="entry name" value="Glycogen Phosphorylase B"/>
    <property type="match status" value="2"/>
</dbReference>
<accession>A0A251ZTX3</accession>
<protein>
    <submittedName>
        <fullName evidence="2">Glycosyl transferase family 1</fullName>
    </submittedName>
</protein>
<dbReference type="Proteomes" id="UP000194946">
    <property type="component" value="Unassembled WGS sequence"/>
</dbReference>
<proteinExistence type="predicted"/>
<dbReference type="RefSeq" id="WP_086632515.1">
    <property type="nucleotide sequence ID" value="NZ_JOPB01000008.1"/>
</dbReference>
<dbReference type="Pfam" id="PF00534">
    <property type="entry name" value="Glycos_transf_1"/>
    <property type="match status" value="1"/>
</dbReference>
<reference evidence="3" key="1">
    <citation type="submission" date="2014-06" db="EMBL/GenBank/DDBJ databases">
        <authorList>
            <person name="Winans N.J."/>
            <person name="Newell P.D."/>
            <person name="Douglas A.E."/>
        </authorList>
    </citation>
    <scope>NUCLEOTIDE SEQUENCE [LARGE SCALE GENOMIC DNA]</scope>
    <source>
        <strain evidence="3">DmL_052</strain>
    </source>
</reference>
<evidence type="ECO:0000259" key="1">
    <source>
        <dbReference type="Pfam" id="PF00534"/>
    </source>
</evidence>
<dbReference type="PANTHER" id="PTHR12526:SF630">
    <property type="entry name" value="GLYCOSYLTRANSFERASE"/>
    <property type="match status" value="1"/>
</dbReference>
<dbReference type="SUPFAM" id="SSF53756">
    <property type="entry name" value="UDP-Glycosyltransferase/glycogen phosphorylase"/>
    <property type="match status" value="1"/>
</dbReference>
<feature type="domain" description="Glycosyl transferase family 1" evidence="1">
    <location>
        <begin position="177"/>
        <end position="333"/>
    </location>
</feature>
<dbReference type="InterPro" id="IPR001296">
    <property type="entry name" value="Glyco_trans_1"/>
</dbReference>
<gene>
    <name evidence="2" type="ORF">HK18_11335</name>
</gene>
<keyword evidence="2" id="KW-0808">Transferase</keyword>
<dbReference type="GO" id="GO:0016757">
    <property type="term" value="F:glycosyltransferase activity"/>
    <property type="evidence" value="ECO:0007669"/>
    <property type="project" value="InterPro"/>
</dbReference>
<evidence type="ECO:0000313" key="2">
    <source>
        <dbReference type="EMBL" id="OUI78119.1"/>
    </source>
</evidence>
<evidence type="ECO:0000313" key="3">
    <source>
        <dbReference type="Proteomes" id="UP000194946"/>
    </source>
</evidence>
<keyword evidence="3" id="KW-1185">Reference proteome</keyword>
<dbReference type="AlphaFoldDB" id="A0A251ZTX3"/>
<organism evidence="2 3">
    <name type="scientific">Commensalibacter intestini</name>
    <dbReference type="NCBI Taxonomy" id="479936"/>
    <lineage>
        <taxon>Bacteria</taxon>
        <taxon>Pseudomonadati</taxon>
        <taxon>Pseudomonadota</taxon>
        <taxon>Alphaproteobacteria</taxon>
        <taxon>Acetobacterales</taxon>
        <taxon>Acetobacteraceae</taxon>
    </lineage>
</organism>
<comment type="caution">
    <text evidence="2">The sequence shown here is derived from an EMBL/GenBank/DDBJ whole genome shotgun (WGS) entry which is preliminary data.</text>
</comment>
<sequence length="362" mass="40947">MRIAYIINSLEGGGAAFPVPSILSLMRDYGAEIKIFALTKKDGKALPTIHKALLPVSVRDGGLKDHLKTLLWLNQQIQTYQPTHLWTSLTRATLLGQLVGLKHQIPVISWQHAAYLKPWNLRLLKATRSLSKLWIGDSQRVTTLTQERLKICNDKIITWPIFKSSVNALKALPWQNGQTIQIVSMGRLHPVKGYDILIEACRLLSKRPNLPSYKVTIYGEGQEYDTLNKRIQQYQLEQYIKLAGFTPHVEQALIQSHLYLQPSRSEGFCVAAHEAMQAGLPVIASAVGELPFSITNNKTGFIVPPEDPIALANALYNFLQKPEQLYIMGQLARQIVLSRFSTEYFNQIGRQIFDRMNTFTNQ</sequence>
<name>A0A251ZTX3_9PROT</name>
<dbReference type="PANTHER" id="PTHR12526">
    <property type="entry name" value="GLYCOSYLTRANSFERASE"/>
    <property type="match status" value="1"/>
</dbReference>
<dbReference type="EMBL" id="JOPB01000008">
    <property type="protein sequence ID" value="OUI78119.1"/>
    <property type="molecule type" value="Genomic_DNA"/>
</dbReference>